<gene>
    <name evidence="2" type="ORF">HEB29_005268</name>
    <name evidence="1" type="ORF">Sfulv_55830</name>
</gene>
<name>A0A7J0CE37_9ACTN</name>
<comment type="caution">
    <text evidence="1">The sequence shown here is derived from an EMBL/GenBank/DDBJ whole genome shotgun (WGS) entry which is preliminary data.</text>
</comment>
<keyword evidence="3" id="KW-1185">Reference proteome</keyword>
<dbReference type="Proteomes" id="UP000530403">
    <property type="component" value="Unassembled WGS sequence"/>
</dbReference>
<evidence type="ECO:0000313" key="2">
    <source>
        <dbReference type="EMBL" id="NYE44257.1"/>
    </source>
</evidence>
<accession>A0A7J0CE37</accession>
<protein>
    <submittedName>
        <fullName evidence="1">Uncharacterized protein</fullName>
    </submittedName>
</protein>
<dbReference type="Proteomes" id="UP000498980">
    <property type="component" value="Unassembled WGS sequence"/>
</dbReference>
<dbReference type="EMBL" id="JACCCF010000001">
    <property type="protein sequence ID" value="NYE44257.1"/>
    <property type="molecule type" value="Genomic_DNA"/>
</dbReference>
<dbReference type="AlphaFoldDB" id="A0A7J0CE37"/>
<organism evidence="1 3">
    <name type="scientific">Streptomyces fulvorobeus</name>
    <dbReference type="NCBI Taxonomy" id="284028"/>
    <lineage>
        <taxon>Bacteria</taxon>
        <taxon>Bacillati</taxon>
        <taxon>Actinomycetota</taxon>
        <taxon>Actinomycetes</taxon>
        <taxon>Kitasatosporales</taxon>
        <taxon>Streptomycetaceae</taxon>
        <taxon>Streptomyces</taxon>
    </lineage>
</organism>
<dbReference type="EMBL" id="BLWC01000001">
    <property type="protein sequence ID" value="GFN00773.1"/>
    <property type="molecule type" value="Genomic_DNA"/>
</dbReference>
<evidence type="ECO:0000313" key="4">
    <source>
        <dbReference type="Proteomes" id="UP000530403"/>
    </source>
</evidence>
<reference evidence="1 3" key="1">
    <citation type="submission" date="2020-05" db="EMBL/GenBank/DDBJ databases">
        <title>Whole genome shotgun sequence of Streptomyces fulvorobeus NBRC 15897.</title>
        <authorList>
            <person name="Komaki H."/>
            <person name="Tamura T."/>
        </authorList>
    </citation>
    <scope>NUCLEOTIDE SEQUENCE [LARGE SCALE GENOMIC DNA]</scope>
    <source>
        <strain evidence="1 3">NBRC 15897</strain>
    </source>
</reference>
<evidence type="ECO:0000313" key="3">
    <source>
        <dbReference type="Proteomes" id="UP000498980"/>
    </source>
</evidence>
<sequence>MLKRIVRRRYPAGAAAQAHALKSSDGRYDYRSPEGRRVVTANRAYLALHPEWRA</sequence>
<reference evidence="2 4" key="2">
    <citation type="submission" date="2020-07" db="EMBL/GenBank/DDBJ databases">
        <title>Sequencing the genomes of 1000 actinobacteria strains.</title>
        <authorList>
            <person name="Klenk H.-P."/>
        </authorList>
    </citation>
    <scope>NUCLEOTIDE SEQUENCE [LARGE SCALE GENOMIC DNA]</scope>
    <source>
        <strain evidence="2 4">DSM 41455</strain>
    </source>
</reference>
<proteinExistence type="predicted"/>
<evidence type="ECO:0000313" key="1">
    <source>
        <dbReference type="EMBL" id="GFN00773.1"/>
    </source>
</evidence>